<proteinExistence type="predicted"/>
<dbReference type="AlphaFoldDB" id="A0AAD5R3V2"/>
<reference evidence="1" key="1">
    <citation type="submission" date="2021-06" db="EMBL/GenBank/DDBJ databases">
        <title>Parelaphostrongylus tenuis whole genome reference sequence.</title>
        <authorList>
            <person name="Garwood T.J."/>
            <person name="Larsen P.A."/>
            <person name="Fountain-Jones N.M."/>
            <person name="Garbe J.R."/>
            <person name="Macchietto M.G."/>
            <person name="Kania S.A."/>
            <person name="Gerhold R.W."/>
            <person name="Richards J.E."/>
            <person name="Wolf T.M."/>
        </authorList>
    </citation>
    <scope>NUCLEOTIDE SEQUENCE</scope>
    <source>
        <strain evidence="1">MNPRO001-30</strain>
        <tissue evidence="1">Meninges</tissue>
    </source>
</reference>
<gene>
    <name evidence="1" type="ORF">KIN20_029851</name>
</gene>
<organism evidence="1 2">
    <name type="scientific">Parelaphostrongylus tenuis</name>
    <name type="common">Meningeal worm</name>
    <dbReference type="NCBI Taxonomy" id="148309"/>
    <lineage>
        <taxon>Eukaryota</taxon>
        <taxon>Metazoa</taxon>
        <taxon>Ecdysozoa</taxon>
        <taxon>Nematoda</taxon>
        <taxon>Chromadorea</taxon>
        <taxon>Rhabditida</taxon>
        <taxon>Rhabditina</taxon>
        <taxon>Rhabditomorpha</taxon>
        <taxon>Strongyloidea</taxon>
        <taxon>Metastrongylidae</taxon>
        <taxon>Parelaphostrongylus</taxon>
    </lineage>
</organism>
<protein>
    <submittedName>
        <fullName evidence="1">Uncharacterized protein</fullName>
    </submittedName>
</protein>
<name>A0AAD5R3V2_PARTN</name>
<evidence type="ECO:0000313" key="2">
    <source>
        <dbReference type="Proteomes" id="UP001196413"/>
    </source>
</evidence>
<dbReference type="EMBL" id="JAHQIW010006259">
    <property type="protein sequence ID" value="KAJ1368639.1"/>
    <property type="molecule type" value="Genomic_DNA"/>
</dbReference>
<accession>A0AAD5R3V2</accession>
<comment type="caution">
    <text evidence="1">The sequence shown here is derived from an EMBL/GenBank/DDBJ whole genome shotgun (WGS) entry which is preliminary data.</text>
</comment>
<evidence type="ECO:0000313" key="1">
    <source>
        <dbReference type="EMBL" id="KAJ1368639.1"/>
    </source>
</evidence>
<dbReference type="Proteomes" id="UP001196413">
    <property type="component" value="Unassembled WGS sequence"/>
</dbReference>
<sequence>MEQFIIRKLEIKQMKFTVTAGFEPLIALSCQHLDEMANSLASAGRTLVARRPETETTVALRINTINSAMQQLRLRRCTSDSDTCSSRSNPSLEIRSWIHSQEKRLVELEQRLKEGVGLTKLQSDQQDLIFFTNVVEYWSSTSAYSFEEFESGD</sequence>
<keyword evidence="2" id="KW-1185">Reference proteome</keyword>